<dbReference type="SUPFAM" id="SSF52096">
    <property type="entry name" value="ClpP/crotonase"/>
    <property type="match status" value="2"/>
</dbReference>
<dbReference type="Pfam" id="PF01039">
    <property type="entry name" value="Carboxyl_trans"/>
    <property type="match status" value="1"/>
</dbReference>
<dbReference type="PRINTS" id="PR01070">
    <property type="entry name" value="ACCCTRFRASEB"/>
</dbReference>
<dbReference type="AlphaFoldDB" id="A0A7C1I3L8"/>
<dbReference type="FunFam" id="3.90.226.10:FF:000016">
    <property type="entry name" value="Propionyl-CoA carboxylase, beta subunit"/>
    <property type="match status" value="1"/>
</dbReference>
<dbReference type="GO" id="GO:0003989">
    <property type="term" value="F:acetyl-CoA carboxylase activity"/>
    <property type="evidence" value="ECO:0007669"/>
    <property type="project" value="InterPro"/>
</dbReference>
<dbReference type="InterPro" id="IPR000438">
    <property type="entry name" value="Acetyl_CoA_COase_Trfase_b_su"/>
</dbReference>
<dbReference type="InterPro" id="IPR034733">
    <property type="entry name" value="AcCoA_carboxyl_beta"/>
</dbReference>
<dbReference type="InterPro" id="IPR051047">
    <property type="entry name" value="AccD/PCCB"/>
</dbReference>
<evidence type="ECO:0000259" key="3">
    <source>
        <dbReference type="PROSITE" id="PS50989"/>
    </source>
</evidence>
<dbReference type="PANTHER" id="PTHR43842:SF2">
    <property type="entry name" value="PROPIONYL-COA CARBOXYLASE BETA CHAIN, MITOCHONDRIAL"/>
    <property type="match status" value="1"/>
</dbReference>
<proteinExistence type="inferred from homology"/>
<accession>A0A7C1I3L8</accession>
<dbReference type="EMBL" id="DSDY01000055">
    <property type="protein sequence ID" value="HDS10325.1"/>
    <property type="molecule type" value="Genomic_DNA"/>
</dbReference>
<dbReference type="InterPro" id="IPR011763">
    <property type="entry name" value="COA_CT_C"/>
</dbReference>
<feature type="domain" description="CoA carboxyltransferase C-terminal" evidence="3">
    <location>
        <begin position="263"/>
        <end position="514"/>
    </location>
</feature>
<comment type="caution">
    <text evidence="4">The sequence shown here is derived from an EMBL/GenBank/DDBJ whole genome shotgun (WGS) entry which is preliminary data.</text>
</comment>
<evidence type="ECO:0000256" key="1">
    <source>
        <dbReference type="ARBA" id="ARBA00006102"/>
    </source>
</evidence>
<evidence type="ECO:0000313" key="4">
    <source>
        <dbReference type="EMBL" id="HDS10325.1"/>
    </source>
</evidence>
<dbReference type="GO" id="GO:0006633">
    <property type="term" value="P:fatty acid biosynthetic process"/>
    <property type="evidence" value="ECO:0007669"/>
    <property type="project" value="InterPro"/>
</dbReference>
<feature type="domain" description="CoA carboxyltransferase N-terminal" evidence="2">
    <location>
        <begin position="3"/>
        <end position="259"/>
    </location>
</feature>
<dbReference type="GO" id="GO:0009317">
    <property type="term" value="C:acetyl-CoA carboxylase complex"/>
    <property type="evidence" value="ECO:0007669"/>
    <property type="project" value="InterPro"/>
</dbReference>
<dbReference type="InterPro" id="IPR029045">
    <property type="entry name" value="ClpP/crotonase-like_dom_sf"/>
</dbReference>
<dbReference type="PANTHER" id="PTHR43842">
    <property type="entry name" value="PROPIONYL-COA CARBOXYLASE BETA CHAIN"/>
    <property type="match status" value="1"/>
</dbReference>
<organism evidence="4">
    <name type="scientific">Fervidicoccus fontis</name>
    <dbReference type="NCBI Taxonomy" id="683846"/>
    <lineage>
        <taxon>Archaea</taxon>
        <taxon>Thermoproteota</taxon>
        <taxon>Thermoprotei</taxon>
        <taxon>Fervidicoccales</taxon>
        <taxon>Fervidicoccaceae</taxon>
        <taxon>Fervidicoccus</taxon>
    </lineage>
</organism>
<dbReference type="GO" id="GO:0004658">
    <property type="term" value="F:propionyl-CoA carboxylase activity"/>
    <property type="evidence" value="ECO:0007669"/>
    <property type="project" value="TreeGrafter"/>
</dbReference>
<protein>
    <submittedName>
        <fullName evidence="4">Acyl-CoA carboxylase subunit beta</fullName>
    </submittedName>
</protein>
<evidence type="ECO:0000259" key="2">
    <source>
        <dbReference type="PROSITE" id="PS50980"/>
    </source>
</evidence>
<reference evidence="4" key="1">
    <citation type="journal article" date="2020" name="mSystems">
        <title>Genome- and Community-Level Interaction Insights into Carbon Utilization and Element Cycling Functions of Hydrothermarchaeota in Hydrothermal Sediment.</title>
        <authorList>
            <person name="Zhou Z."/>
            <person name="Liu Y."/>
            <person name="Xu W."/>
            <person name="Pan J."/>
            <person name="Luo Z.H."/>
            <person name="Li M."/>
        </authorList>
    </citation>
    <scope>NUCLEOTIDE SEQUENCE [LARGE SCALE GENOMIC DNA]</scope>
    <source>
        <strain evidence="4">SpSt-123</strain>
    </source>
</reference>
<dbReference type="Gene3D" id="3.90.226.10">
    <property type="entry name" value="2-enoyl-CoA Hydratase, Chain A, domain 1"/>
    <property type="match status" value="2"/>
</dbReference>
<dbReference type="PROSITE" id="PS50989">
    <property type="entry name" value="COA_CT_CTER"/>
    <property type="match status" value="1"/>
</dbReference>
<gene>
    <name evidence="4" type="ORF">ENO04_01685</name>
</gene>
<comment type="similarity">
    <text evidence="1">Belongs to the AccD/PCCB family.</text>
</comment>
<dbReference type="InterPro" id="IPR011762">
    <property type="entry name" value="COA_CT_N"/>
</dbReference>
<name>A0A7C1I3L8_9CREN</name>
<dbReference type="FunFam" id="3.90.226.10:FF:000017">
    <property type="entry name" value="Propionyl-CoA carboxylase subunit beta 5"/>
    <property type="match status" value="1"/>
</dbReference>
<dbReference type="PROSITE" id="PS50980">
    <property type="entry name" value="COA_CT_NTER"/>
    <property type="match status" value="1"/>
</dbReference>
<sequence>MGKEDLYKLLLAKREEAFLGGGKEAIDKQHQSGKMTARERIEYLLDPGSFTEIDMFVTHRAVGFEMEKRVGLGDGVVTGFGRVNGRPVFIAAQDFTFMGGSLGEKQAEKIVKTMRTALSVGAPMIFLNDSGGARIQEGVDSLKGYGDIFYMNVMASGVIPQIAAIMGPCAGGAVYSPALMDFIVMTRGTSYMFITGPRVVKAALGEEVDEQSLGGADVHATKSGIASLVGKDDKETLDLIKKLLSYIPSNNAEDPPYIPTDEPTDKEVPELDAVLPDDPDKPYDVKEVITRVVDKDSFFEIFPHWAPNAVIGFARLGGRVVGIVANQPNYLAGSLDIDSSDKIARFVRFLDAFNIPIITFVDVPGFMPGTMMEHGGIIRHGAKILYAYSEATVPKLTVILRKAYGGAYIAMGSRHLGADYVVAWPTAEIAVMGPAGAVEILYRKEISQIKDPQEKAKFVEKITQEYKEKLATPFFAAARGYIDDVILPRETRAKLYRALEVLSTKREVRVRVPPKKHANMPV</sequence>